<dbReference type="Gene3D" id="3.30.710.10">
    <property type="entry name" value="Potassium Channel Kv1.1, Chain A"/>
    <property type="match status" value="1"/>
</dbReference>
<dbReference type="SUPFAM" id="SSF49599">
    <property type="entry name" value="TRAF domain-like"/>
    <property type="match status" value="1"/>
</dbReference>
<dbReference type="InterPro" id="IPR011333">
    <property type="entry name" value="SKP1/BTB/POZ_sf"/>
</dbReference>
<dbReference type="PANTHER" id="PTHR24413">
    <property type="entry name" value="SPECKLE-TYPE POZ PROTEIN"/>
    <property type="match status" value="1"/>
</dbReference>
<feature type="domain" description="BTB" evidence="1">
    <location>
        <begin position="188"/>
        <end position="255"/>
    </location>
</feature>
<protein>
    <submittedName>
        <fullName evidence="3">Speckle-type POZ protein-like B</fullName>
    </submittedName>
</protein>
<dbReference type="GO" id="GO:0030163">
    <property type="term" value="P:protein catabolic process"/>
    <property type="evidence" value="ECO:0007669"/>
    <property type="project" value="UniProtKB-ARBA"/>
</dbReference>
<dbReference type="InterPro" id="IPR008974">
    <property type="entry name" value="TRAF-like"/>
</dbReference>
<feature type="domain" description="MATH" evidence="2">
    <location>
        <begin position="24"/>
        <end position="149"/>
    </location>
</feature>
<sequence length="350" mass="39701">MSSAPTKKVRVQESSSVTFFERKAFKFTWTIKEFSCWTAEIGPCMQQSAVFPSGKEESIQWALQFYPQCRKGIPFCELYLTMLKCPGKQLNTKFRFTMQNSKKEILVSVDYIEHRFVDKMAYGHSQIGDNDFLVDKTKHDDVLIITCEIEAKVRLVHENNQSTNNDQPAPPSSIADDFGALVDGQRFGDVTVKVGDKRFRVYKGILASRSPVFAAMFEHTMKEKIKSVVTIVDVEPDVFHELLRYIYTDKVQNLTALAYQLFAAADKYDIGTLKTLCRMSILANISTENATDALKCADLHLDSEMKQHTLKFLRKNSGSLLAMTETAGWKAFELTFPHLAIEVLKAIVKS</sequence>
<dbReference type="FunFam" id="3.30.710.10:FF:000159">
    <property type="entry name" value="Speckle-type POZ protein B"/>
    <property type="match status" value="1"/>
</dbReference>
<organism evidence="3">
    <name type="scientific">Culex pipiens</name>
    <name type="common">House mosquito</name>
    <dbReference type="NCBI Taxonomy" id="7175"/>
    <lineage>
        <taxon>Eukaryota</taxon>
        <taxon>Metazoa</taxon>
        <taxon>Ecdysozoa</taxon>
        <taxon>Arthropoda</taxon>
        <taxon>Hexapoda</taxon>
        <taxon>Insecta</taxon>
        <taxon>Pterygota</taxon>
        <taxon>Neoptera</taxon>
        <taxon>Endopterygota</taxon>
        <taxon>Diptera</taxon>
        <taxon>Nematocera</taxon>
        <taxon>Culicoidea</taxon>
        <taxon>Culicidae</taxon>
        <taxon>Culicinae</taxon>
        <taxon>Culicini</taxon>
        <taxon>Culex</taxon>
        <taxon>Culex</taxon>
    </lineage>
</organism>
<dbReference type="Pfam" id="PF00651">
    <property type="entry name" value="BTB"/>
    <property type="match status" value="1"/>
</dbReference>
<dbReference type="SUPFAM" id="SSF54695">
    <property type="entry name" value="POZ domain"/>
    <property type="match status" value="1"/>
</dbReference>
<dbReference type="AlphaFoldDB" id="A0A8D7ZT34"/>
<accession>A0A8D7ZT34</accession>
<dbReference type="InterPro" id="IPR002083">
    <property type="entry name" value="MATH/TRAF_dom"/>
</dbReference>
<dbReference type="Gene3D" id="1.25.40.420">
    <property type="match status" value="1"/>
</dbReference>
<dbReference type="Gene3D" id="2.60.210.10">
    <property type="entry name" value="Apoptosis, Tumor Necrosis Factor Receptor Associated Protein 2, Chain A"/>
    <property type="match status" value="1"/>
</dbReference>
<name>A0A8D7ZT34_CULPI</name>
<dbReference type="EMBL" id="HBUE01001594">
    <property type="protein sequence ID" value="CAG6443852.1"/>
    <property type="molecule type" value="Transcribed_RNA"/>
</dbReference>
<dbReference type="PROSITE" id="PS50144">
    <property type="entry name" value="MATH"/>
    <property type="match status" value="1"/>
</dbReference>
<dbReference type="PROSITE" id="PS50097">
    <property type="entry name" value="BTB"/>
    <property type="match status" value="1"/>
</dbReference>
<evidence type="ECO:0000259" key="1">
    <source>
        <dbReference type="PROSITE" id="PS50097"/>
    </source>
</evidence>
<evidence type="ECO:0000313" key="3">
    <source>
        <dbReference type="EMBL" id="CAG6443852.1"/>
    </source>
</evidence>
<proteinExistence type="predicted"/>
<reference evidence="3" key="1">
    <citation type="submission" date="2021-05" db="EMBL/GenBank/DDBJ databases">
        <authorList>
            <person name="Alioto T."/>
            <person name="Alioto T."/>
            <person name="Gomez Garrido J."/>
        </authorList>
    </citation>
    <scope>NUCLEOTIDE SEQUENCE</scope>
</reference>
<dbReference type="InterPro" id="IPR000210">
    <property type="entry name" value="BTB/POZ_dom"/>
</dbReference>
<dbReference type="SMART" id="SM00225">
    <property type="entry name" value="BTB"/>
    <property type="match status" value="1"/>
</dbReference>
<evidence type="ECO:0000259" key="2">
    <source>
        <dbReference type="PROSITE" id="PS50144"/>
    </source>
</evidence>